<reference evidence="12 13" key="1">
    <citation type="journal article" date="2016" name="Sci. Rep.">
        <title>Peltaster fructicola genome reveals evolution from an invasive phytopathogen to an ectophytic parasite.</title>
        <authorList>
            <person name="Xu C."/>
            <person name="Chen H."/>
            <person name="Gleason M.L."/>
            <person name="Xu J.R."/>
            <person name="Liu H."/>
            <person name="Zhang R."/>
            <person name="Sun G."/>
        </authorList>
    </citation>
    <scope>NUCLEOTIDE SEQUENCE [LARGE SCALE GENOMIC DNA]</scope>
    <source>
        <strain evidence="12 13">LNHT1506</strain>
    </source>
</reference>
<keyword evidence="6 10" id="KW-0256">Endoplasmic reticulum</keyword>
<feature type="signal peptide" evidence="11">
    <location>
        <begin position="1"/>
        <end position="20"/>
    </location>
</feature>
<dbReference type="Pfam" id="PF10681">
    <property type="entry name" value="Rot1"/>
    <property type="match status" value="1"/>
</dbReference>
<dbReference type="Proteomes" id="UP000503462">
    <property type="component" value="Chromosome 4"/>
</dbReference>
<evidence type="ECO:0000256" key="5">
    <source>
        <dbReference type="ARBA" id="ARBA00022729"/>
    </source>
</evidence>
<keyword evidence="7" id="KW-1133">Transmembrane helix</keyword>
<evidence type="ECO:0000256" key="7">
    <source>
        <dbReference type="ARBA" id="ARBA00022989"/>
    </source>
</evidence>
<evidence type="ECO:0000256" key="10">
    <source>
        <dbReference type="PIRNR" id="PIRNR017290"/>
    </source>
</evidence>
<comment type="function">
    <text evidence="9 10">Required for normal levels of the cell wall 1,6-beta-glucan. Involved in a protein folding machinery chaperoning proteins acting in various physiological processes including cell wall synthesis and lysis of autophagic bodies.</text>
</comment>
<comment type="similarity">
    <text evidence="2 10">Belongs to the ROT1 family.</text>
</comment>
<dbReference type="AlphaFoldDB" id="A0A6H0Y264"/>
<dbReference type="PANTHER" id="PTHR28090:SF1">
    <property type="entry name" value="PROTEIN ROT1"/>
    <property type="match status" value="1"/>
</dbReference>
<sequence length="252" mass="28009">MPSLAPLAATLSLLFASTLAQLAIPDALVGTWSTKSNATITGPSFYDPINEKFIEPKLTGISYSFTADGHYEEAYYRAIANPQNPACPSGIMQWQHGTFTYNNNGSLSMTPIAVDGRQLLSSPCDGKNSIYTRYNQTELFKSFETLRDPYHQVQRLNLYKFDGSPLQPMYLRFKPAEMLPTTTLNPLKATASAKAKRSLDEGSSAWMSPLKQPNTIDLVQRIDTERLWWIGLSMTGIGGLLYMGPRRLGIRV</sequence>
<evidence type="ECO:0000256" key="2">
    <source>
        <dbReference type="ARBA" id="ARBA00007149"/>
    </source>
</evidence>
<accession>A0A6H0Y264</accession>
<evidence type="ECO:0000313" key="12">
    <source>
        <dbReference type="EMBL" id="QIX00959.1"/>
    </source>
</evidence>
<keyword evidence="8 10" id="KW-0472">Membrane</keyword>
<dbReference type="GO" id="GO:0005789">
    <property type="term" value="C:endoplasmic reticulum membrane"/>
    <property type="evidence" value="ECO:0007669"/>
    <property type="project" value="UniProtKB-SubCell"/>
</dbReference>
<dbReference type="EMBL" id="CP051142">
    <property type="protein sequence ID" value="QIX00959.1"/>
    <property type="molecule type" value="Genomic_DNA"/>
</dbReference>
<dbReference type="PIRSF" id="PIRSF017290">
    <property type="entry name" value="ROT1_prd"/>
    <property type="match status" value="1"/>
</dbReference>
<evidence type="ECO:0000256" key="8">
    <source>
        <dbReference type="ARBA" id="ARBA00023136"/>
    </source>
</evidence>
<organism evidence="12 13">
    <name type="scientific">Peltaster fructicola</name>
    <dbReference type="NCBI Taxonomy" id="286661"/>
    <lineage>
        <taxon>Eukaryota</taxon>
        <taxon>Fungi</taxon>
        <taxon>Dikarya</taxon>
        <taxon>Ascomycota</taxon>
        <taxon>Pezizomycotina</taxon>
        <taxon>Dothideomycetes</taxon>
        <taxon>Dothideomycetes incertae sedis</taxon>
        <taxon>Peltaster</taxon>
    </lineage>
</organism>
<comment type="subcellular location">
    <subcellularLocation>
        <location evidence="1">Endoplasmic reticulum membrane</location>
        <topology evidence="1">Single-pass type I membrane protein</topology>
    </subcellularLocation>
</comment>
<evidence type="ECO:0000313" key="13">
    <source>
        <dbReference type="Proteomes" id="UP000503462"/>
    </source>
</evidence>
<feature type="chain" id="PRO_5026276173" description="Protein ROT1" evidence="11">
    <location>
        <begin position="21"/>
        <end position="252"/>
    </location>
</feature>
<evidence type="ECO:0000256" key="6">
    <source>
        <dbReference type="ARBA" id="ARBA00022824"/>
    </source>
</evidence>
<evidence type="ECO:0000256" key="1">
    <source>
        <dbReference type="ARBA" id="ARBA00004115"/>
    </source>
</evidence>
<keyword evidence="5 11" id="KW-0732">Signal</keyword>
<evidence type="ECO:0000256" key="4">
    <source>
        <dbReference type="ARBA" id="ARBA00022692"/>
    </source>
</evidence>
<protein>
    <recommendedName>
        <fullName evidence="3 10">Protein ROT1</fullName>
    </recommendedName>
</protein>
<dbReference type="OrthoDB" id="5327821at2759"/>
<name>A0A6H0Y264_9PEZI</name>
<keyword evidence="13" id="KW-1185">Reference proteome</keyword>
<dbReference type="PANTHER" id="PTHR28090">
    <property type="entry name" value="PROTEIN ROT1"/>
    <property type="match status" value="1"/>
</dbReference>
<proteinExistence type="inferred from homology"/>
<dbReference type="GO" id="GO:0051082">
    <property type="term" value="F:unfolded protein binding"/>
    <property type="evidence" value="ECO:0007669"/>
    <property type="project" value="TreeGrafter"/>
</dbReference>
<dbReference type="InterPro" id="IPR019623">
    <property type="entry name" value="Rot1"/>
</dbReference>
<keyword evidence="4" id="KW-0812">Transmembrane</keyword>
<dbReference type="GO" id="GO:0006458">
    <property type="term" value="P:'de novo' protein folding"/>
    <property type="evidence" value="ECO:0007669"/>
    <property type="project" value="InterPro"/>
</dbReference>
<evidence type="ECO:0000256" key="11">
    <source>
        <dbReference type="SAM" id="SignalP"/>
    </source>
</evidence>
<evidence type="ECO:0000256" key="3">
    <source>
        <dbReference type="ARBA" id="ARBA00017291"/>
    </source>
</evidence>
<gene>
    <name evidence="12" type="ORF">AMS68_006476</name>
</gene>
<evidence type="ECO:0000256" key="9">
    <source>
        <dbReference type="ARBA" id="ARBA00024969"/>
    </source>
</evidence>